<feature type="compositionally biased region" description="Gly residues" evidence="3">
    <location>
        <begin position="1211"/>
        <end position="1229"/>
    </location>
</feature>
<dbReference type="Pfam" id="PF13385">
    <property type="entry name" value="Laminin_G_3"/>
    <property type="match status" value="1"/>
</dbReference>
<dbReference type="InterPro" id="IPR008979">
    <property type="entry name" value="Galactose-bd-like_sf"/>
</dbReference>
<feature type="signal peptide" evidence="5">
    <location>
        <begin position="1"/>
        <end position="39"/>
    </location>
</feature>
<gene>
    <name evidence="7" type="ORF">CLV49_0974</name>
</gene>
<feature type="domain" description="CBM6" evidence="6">
    <location>
        <begin position="767"/>
        <end position="914"/>
    </location>
</feature>
<dbReference type="SMART" id="SM00560">
    <property type="entry name" value="LamGL"/>
    <property type="match status" value="1"/>
</dbReference>
<feature type="transmembrane region" description="Helical" evidence="4">
    <location>
        <begin position="1250"/>
        <end position="1267"/>
    </location>
</feature>
<dbReference type="InterPro" id="IPR017853">
    <property type="entry name" value="GH"/>
</dbReference>
<dbReference type="AlphaFoldDB" id="A0A2P8GTR9"/>
<evidence type="ECO:0000256" key="1">
    <source>
        <dbReference type="ARBA" id="ARBA00022729"/>
    </source>
</evidence>
<dbReference type="InterPro" id="IPR013320">
    <property type="entry name" value="ConA-like_dom_sf"/>
</dbReference>
<feature type="compositionally biased region" description="Polar residues" evidence="3">
    <location>
        <begin position="54"/>
        <end position="74"/>
    </location>
</feature>
<evidence type="ECO:0000313" key="8">
    <source>
        <dbReference type="Proteomes" id="UP000241203"/>
    </source>
</evidence>
<keyword evidence="2" id="KW-1015">Disulfide bond</keyword>
<name>A0A2P8GTR9_9MICO</name>
<feature type="chain" id="PRO_5015183434" evidence="5">
    <location>
        <begin position="40"/>
        <end position="1275"/>
    </location>
</feature>
<dbReference type="InterPro" id="IPR005084">
    <property type="entry name" value="CBM6"/>
</dbReference>
<protein>
    <submittedName>
        <fullName evidence="7">Ig-like protein group 4</fullName>
    </submittedName>
</protein>
<dbReference type="PROSITE" id="PS51175">
    <property type="entry name" value="CBM6"/>
    <property type="match status" value="2"/>
</dbReference>
<feature type="region of interest" description="Disordered" evidence="3">
    <location>
        <begin position="51"/>
        <end position="74"/>
    </location>
</feature>
<dbReference type="SUPFAM" id="SSF51445">
    <property type="entry name" value="(Trans)glycosidases"/>
    <property type="match status" value="1"/>
</dbReference>
<comment type="caution">
    <text evidence="7">The sequence shown here is derived from an EMBL/GenBank/DDBJ whole genome shotgun (WGS) entry which is preliminary data.</text>
</comment>
<reference evidence="7 8" key="1">
    <citation type="submission" date="2018-03" db="EMBL/GenBank/DDBJ databases">
        <title>Genomic Encyclopedia of Archaeal and Bacterial Type Strains, Phase II (KMG-II): from individual species to whole genera.</title>
        <authorList>
            <person name="Goeker M."/>
        </authorList>
    </citation>
    <scope>NUCLEOTIDE SEQUENCE [LARGE SCALE GENOMIC DNA]</scope>
    <source>
        <strain evidence="7 8">DSM 21548</strain>
    </source>
</reference>
<dbReference type="InterPro" id="IPR006558">
    <property type="entry name" value="LamG-like"/>
</dbReference>
<dbReference type="Gene3D" id="2.60.120.260">
    <property type="entry name" value="Galactose-binding domain-like"/>
    <property type="match status" value="2"/>
</dbReference>
<dbReference type="Gene3D" id="3.20.20.80">
    <property type="entry name" value="Glycosidases"/>
    <property type="match status" value="1"/>
</dbReference>
<keyword evidence="4" id="KW-1133">Transmembrane helix</keyword>
<dbReference type="GO" id="GO:0030246">
    <property type="term" value="F:carbohydrate binding"/>
    <property type="evidence" value="ECO:0007669"/>
    <property type="project" value="InterPro"/>
</dbReference>
<evidence type="ECO:0000259" key="6">
    <source>
        <dbReference type="PROSITE" id="PS51175"/>
    </source>
</evidence>
<dbReference type="Proteomes" id="UP000241203">
    <property type="component" value="Unassembled WGS sequence"/>
</dbReference>
<dbReference type="Pfam" id="PF07532">
    <property type="entry name" value="Big_4"/>
    <property type="match status" value="1"/>
</dbReference>
<dbReference type="Gene3D" id="2.60.120.200">
    <property type="match status" value="1"/>
</dbReference>
<dbReference type="InterPro" id="IPR011081">
    <property type="entry name" value="Big_4"/>
</dbReference>
<dbReference type="EMBL" id="PYAU01000001">
    <property type="protein sequence ID" value="PSL37367.1"/>
    <property type="molecule type" value="Genomic_DNA"/>
</dbReference>
<keyword evidence="4" id="KW-0812">Transmembrane</keyword>
<evidence type="ECO:0000256" key="2">
    <source>
        <dbReference type="ARBA" id="ARBA00023157"/>
    </source>
</evidence>
<keyword evidence="4" id="KW-0472">Membrane</keyword>
<sequence>MMRDAPSHTHVRRRVAAFSTALAVGVGVVAAGAASPASAAVPTPDLHYSMDDVTGTTVPDSSGNDRNGTISGSTAVIASDDGSALDLTGGHVVLPTEILDGATDLTVATRVRWDGGAAWQWLFGLGSDNSHYLFTSPSSGEGKLRTAITRAGGGSNEQTVTGSGPLKTGEWVDLTVTLDTTADRLVTYIDGAAVSSVATDVTAGELLTDSATSGGFIGKSFYPDPAFDGAIDDFQVFRSALTAEQVAELSGAEAPTLESLTTTSFEVRTRVDEAPVLPAVVRGVYSDDVERDVPITWEDVPASSYAQSGVFTVAGVAADIDVTVEVTVTRGEVRIDMAENTGDVYGGASGVLYGLYGDDMPTSNLVEGMDVRTVATKAQDGGQHPGSDALEILPTLTASGGDVYLRVTDYYRGFPYQWPGDTPEEKLADYRTVLDEQLAMIATIPAEQREHLVIEPFNEPEGNMFGTGEWSLDGTSWLDDPTDYFAAWDSTYARIKEAFPDMRVAGPGLSVLFSQTQGFLSHTVEAGTVPDIITWHELSDPATIRTSVDRFRDWEATAFEGSSYEGTELPININEYAFNYHTSVPGQMIQWISAIEEKKVDAMIAFWNINGNLSDSAVQQNRANGQWWLYNSYAQMSGHTVELTPPSPGESYTLQGVSSLDEEKKISRTIIGGADGAAPVDFVDVPADVFGSTARVQVREIPWTGQIGDSEQPIVLSDRIAEVADGTLTLDFGAGDLPQLTESSAYEILITPGEGAEATAASPAWNASYEAEDAAFTGSGYSKNGPEGSPNDVSKYYTSGGYNVGGLREGSNGRLSFTVDVPETGAYDLSVFANSLNTYDLIAENGPTNVFLTVDGAAEQEVFLPLGYKWVVWDHADTTVQLTAGTHTISLATTDLAGTESTKGDALIDRITLERSASADAVTDYEAEYADHTGTPTATGVQLASDESATFWVYGEEDAEATLEVLGSGSGSVSLNGDAVLDLSSGEAAAEQRQSGTPASAVQLQGGINKIVVTGEATIDRIRIAASQDQLSSTEYQAEDAELSGDATTSELGLAEGGLAVDGLGGEPGNDNAVTFTVQADSAGRYAMVVRFSNPEQVPATHYNPNPMARHADISVNGGASERVLFVPTFHENNFWERTIVLDLEEGENTIRFGAEEQPNFDGVTYAQDNFPGIPLRSAEAPILDRITVSELSAAAETPVVVTPTDPEPGTPGGGGGDGGNGAGAGDPDGNGNAAPGSGDGLASTGSSPLGALIAGLVLLLAGALAARRRRSAIG</sequence>
<evidence type="ECO:0000256" key="3">
    <source>
        <dbReference type="SAM" id="MobiDB-lite"/>
    </source>
</evidence>
<feature type="region of interest" description="Disordered" evidence="3">
    <location>
        <begin position="1198"/>
        <end position="1246"/>
    </location>
</feature>
<dbReference type="SUPFAM" id="SSF49785">
    <property type="entry name" value="Galactose-binding domain-like"/>
    <property type="match status" value="2"/>
</dbReference>
<dbReference type="RefSeq" id="WP_243696729.1">
    <property type="nucleotide sequence ID" value="NZ_PYAU01000001.1"/>
</dbReference>
<evidence type="ECO:0000256" key="5">
    <source>
        <dbReference type="SAM" id="SignalP"/>
    </source>
</evidence>
<dbReference type="SUPFAM" id="SSF49899">
    <property type="entry name" value="Concanavalin A-like lectins/glucanases"/>
    <property type="match status" value="1"/>
</dbReference>
<feature type="domain" description="CBM6" evidence="6">
    <location>
        <begin position="1034"/>
        <end position="1167"/>
    </location>
</feature>
<accession>A0A2P8GTR9</accession>
<evidence type="ECO:0000313" key="7">
    <source>
        <dbReference type="EMBL" id="PSL37367.1"/>
    </source>
</evidence>
<organism evidence="7 8">
    <name type="scientific">Labedella gwakjiensis</name>
    <dbReference type="NCBI Taxonomy" id="390269"/>
    <lineage>
        <taxon>Bacteria</taxon>
        <taxon>Bacillati</taxon>
        <taxon>Actinomycetota</taxon>
        <taxon>Actinomycetes</taxon>
        <taxon>Micrococcales</taxon>
        <taxon>Microbacteriaceae</taxon>
        <taxon>Labedella</taxon>
    </lineage>
</organism>
<evidence type="ECO:0000256" key="4">
    <source>
        <dbReference type="SAM" id="Phobius"/>
    </source>
</evidence>
<dbReference type="CDD" id="cd04081">
    <property type="entry name" value="CBM35_galactosidase-like"/>
    <property type="match status" value="1"/>
</dbReference>
<keyword evidence="1 5" id="KW-0732">Signal</keyword>
<proteinExistence type="predicted"/>